<dbReference type="EMBL" id="FNYR01000015">
    <property type="protein sequence ID" value="SEI99096.1"/>
    <property type="molecule type" value="Genomic_DNA"/>
</dbReference>
<accession>A0A1H6V5E6</accession>
<dbReference type="GeneID" id="35001544"/>
<dbReference type="PANTHER" id="PTHR42924">
    <property type="entry name" value="EXONUCLEASE"/>
    <property type="match status" value="1"/>
</dbReference>
<dbReference type="SUPFAM" id="SSF89550">
    <property type="entry name" value="PHP domain-like"/>
    <property type="match status" value="1"/>
</dbReference>
<proteinExistence type="predicted"/>
<dbReference type="InterPro" id="IPR016195">
    <property type="entry name" value="Pol/histidinol_Pase-like"/>
</dbReference>
<organism evidence="2 3">
    <name type="scientific">Halohasta litchfieldiae</name>
    <dbReference type="NCBI Taxonomy" id="1073996"/>
    <lineage>
        <taxon>Archaea</taxon>
        <taxon>Methanobacteriati</taxon>
        <taxon>Methanobacteriota</taxon>
        <taxon>Stenosarchaea group</taxon>
        <taxon>Halobacteria</taxon>
        <taxon>Halobacteriales</taxon>
        <taxon>Haloferacaceae</taxon>
        <taxon>Halohasta</taxon>
    </lineage>
</organism>
<dbReference type="InterPro" id="IPR003141">
    <property type="entry name" value="Pol/His_phosphatase_N"/>
</dbReference>
<name>A0A1H6V5E6_9EURY</name>
<sequence>MTTTAPVADLHLHTTASDGVLTVETLPAAARRAGVDWVAVTDHDIVHPELSAPVTIHDGITVVRGIELRVDAGPLTVDLLGYGVDPTPELASELTRLQDDRRDRGQRIIDRVESHLGVDLDIEPRSGIGRPHIARAIADSDAPYDVSGAFADLIGEDGPCYVARSITPVDRGVDLLSDSCGLVSLAHPFRYPDPEAALELTADLDAVEYHYPYDHWEETFSLDPICEERELLITGGSDAHDTELGRAGLDGEAFEAFRRRLDRTVGLPTNL</sequence>
<dbReference type="Pfam" id="PF02811">
    <property type="entry name" value="PHP"/>
    <property type="match status" value="1"/>
</dbReference>
<dbReference type="Gene3D" id="1.10.150.650">
    <property type="match status" value="1"/>
</dbReference>
<dbReference type="OrthoDB" id="196608at2157"/>
<dbReference type="InterPro" id="IPR004013">
    <property type="entry name" value="PHP_dom"/>
</dbReference>
<keyword evidence="3" id="KW-1185">Reference proteome</keyword>
<accession>A0A2H4PZH5</accession>
<dbReference type="STRING" id="1073996.SAMN05444271_11516"/>
<dbReference type="PANTHER" id="PTHR42924:SF18">
    <property type="entry name" value="POLYMERASE_HISTIDINOL PHOSPHATASE N-TERMINAL DOMAIN-CONTAINING PROTEIN"/>
    <property type="match status" value="1"/>
</dbReference>
<dbReference type="AlphaFoldDB" id="A0A1H6V5E6"/>
<dbReference type="GO" id="GO:0035312">
    <property type="term" value="F:5'-3' DNA exonuclease activity"/>
    <property type="evidence" value="ECO:0007669"/>
    <property type="project" value="TreeGrafter"/>
</dbReference>
<evidence type="ECO:0000313" key="3">
    <source>
        <dbReference type="Proteomes" id="UP000198888"/>
    </source>
</evidence>
<dbReference type="InterPro" id="IPR052018">
    <property type="entry name" value="PHP_domain"/>
</dbReference>
<dbReference type="Gene3D" id="3.20.20.140">
    <property type="entry name" value="Metal-dependent hydrolases"/>
    <property type="match status" value="1"/>
</dbReference>
<dbReference type="KEGG" id="hae:halTADL_0729"/>
<evidence type="ECO:0000313" key="2">
    <source>
        <dbReference type="EMBL" id="SEI99096.1"/>
    </source>
</evidence>
<feature type="domain" description="Polymerase/histidinol phosphatase N-terminal" evidence="1">
    <location>
        <begin position="8"/>
        <end position="72"/>
    </location>
</feature>
<dbReference type="RefSeq" id="WP_089672842.1">
    <property type="nucleotide sequence ID" value="NZ_CP024845.1"/>
</dbReference>
<dbReference type="Proteomes" id="UP000198888">
    <property type="component" value="Unassembled WGS sequence"/>
</dbReference>
<protein>
    <recommendedName>
        <fullName evidence="1">Polymerase/histidinol phosphatase N-terminal domain-containing protein</fullName>
    </recommendedName>
</protein>
<gene>
    <name evidence="2" type="ORF">SAMN05444271_11516</name>
</gene>
<reference evidence="2 3" key="1">
    <citation type="submission" date="2016-10" db="EMBL/GenBank/DDBJ databases">
        <authorList>
            <person name="de Groot N.N."/>
        </authorList>
    </citation>
    <scope>NUCLEOTIDE SEQUENCE [LARGE SCALE GENOMIC DNA]</scope>
    <source>
        <strain evidence="2 3">DSM 22187</strain>
    </source>
</reference>
<dbReference type="GO" id="GO:0004534">
    <property type="term" value="F:5'-3' RNA exonuclease activity"/>
    <property type="evidence" value="ECO:0007669"/>
    <property type="project" value="TreeGrafter"/>
</dbReference>
<evidence type="ECO:0000259" key="1">
    <source>
        <dbReference type="SMART" id="SM00481"/>
    </source>
</evidence>
<dbReference type="SMART" id="SM00481">
    <property type="entry name" value="POLIIIAc"/>
    <property type="match status" value="1"/>
</dbReference>